<evidence type="ECO:0000313" key="2">
    <source>
        <dbReference type="Proteomes" id="UP001162156"/>
    </source>
</evidence>
<organism evidence="1 2">
    <name type="scientific">Rhamnusium bicolor</name>
    <dbReference type="NCBI Taxonomy" id="1586634"/>
    <lineage>
        <taxon>Eukaryota</taxon>
        <taxon>Metazoa</taxon>
        <taxon>Ecdysozoa</taxon>
        <taxon>Arthropoda</taxon>
        <taxon>Hexapoda</taxon>
        <taxon>Insecta</taxon>
        <taxon>Pterygota</taxon>
        <taxon>Neoptera</taxon>
        <taxon>Endopterygota</taxon>
        <taxon>Coleoptera</taxon>
        <taxon>Polyphaga</taxon>
        <taxon>Cucujiformia</taxon>
        <taxon>Chrysomeloidea</taxon>
        <taxon>Cerambycidae</taxon>
        <taxon>Lepturinae</taxon>
        <taxon>Rhagiini</taxon>
        <taxon>Rhamnusium</taxon>
    </lineage>
</organism>
<proteinExistence type="predicted"/>
<keyword evidence="2" id="KW-1185">Reference proteome</keyword>
<dbReference type="AlphaFoldDB" id="A0AAV8X5M4"/>
<protein>
    <submittedName>
        <fullName evidence="1">Uncharacterized protein</fullName>
    </submittedName>
</protein>
<gene>
    <name evidence="1" type="ORF">NQ314_014133</name>
</gene>
<evidence type="ECO:0000313" key="1">
    <source>
        <dbReference type="EMBL" id="KAJ8933252.1"/>
    </source>
</evidence>
<accession>A0AAV8X5M4</accession>
<dbReference type="EMBL" id="JANEYF010003888">
    <property type="protein sequence ID" value="KAJ8933252.1"/>
    <property type="molecule type" value="Genomic_DNA"/>
</dbReference>
<comment type="caution">
    <text evidence="1">The sequence shown here is derived from an EMBL/GenBank/DDBJ whole genome shotgun (WGS) entry which is preliminary data.</text>
</comment>
<name>A0AAV8X5M4_9CUCU</name>
<sequence length="66" mass="7855">MKVEDNIENISEITNVILQNLTGLYADQTENWKVVQIYQHMGYTLLCLFELLLYCNKEKLNLKKIY</sequence>
<reference evidence="1" key="1">
    <citation type="journal article" date="2023" name="Insect Mol. Biol.">
        <title>Genome sequencing provides insights into the evolution of gene families encoding plant cell wall-degrading enzymes in longhorned beetles.</title>
        <authorList>
            <person name="Shin N.R."/>
            <person name="Okamura Y."/>
            <person name="Kirsch R."/>
            <person name="Pauchet Y."/>
        </authorList>
    </citation>
    <scope>NUCLEOTIDE SEQUENCE</scope>
    <source>
        <strain evidence="1">RBIC_L_NR</strain>
    </source>
</reference>
<dbReference type="Proteomes" id="UP001162156">
    <property type="component" value="Unassembled WGS sequence"/>
</dbReference>